<feature type="compositionally biased region" description="Basic and acidic residues" evidence="1">
    <location>
        <begin position="138"/>
        <end position="148"/>
    </location>
</feature>
<dbReference type="AlphaFoldDB" id="E1ZAK4"/>
<dbReference type="RefSeq" id="XP_005849375.1">
    <property type="nucleotide sequence ID" value="XM_005849313.1"/>
</dbReference>
<proteinExistence type="predicted"/>
<feature type="region of interest" description="Disordered" evidence="1">
    <location>
        <begin position="24"/>
        <end position="157"/>
    </location>
</feature>
<feature type="compositionally biased region" description="Gly residues" evidence="1">
    <location>
        <begin position="80"/>
        <end position="89"/>
    </location>
</feature>
<dbReference type="GeneID" id="17356379"/>
<dbReference type="OrthoDB" id="514388at2759"/>
<evidence type="ECO:0000313" key="3">
    <source>
        <dbReference type="Proteomes" id="UP000008141"/>
    </source>
</evidence>
<feature type="compositionally biased region" description="Pro residues" evidence="1">
    <location>
        <begin position="44"/>
        <end position="56"/>
    </location>
</feature>
<keyword evidence="3" id="KW-1185">Reference proteome</keyword>
<protein>
    <submittedName>
        <fullName evidence="2">Expressed protein</fullName>
    </submittedName>
</protein>
<feature type="compositionally biased region" description="Low complexity" evidence="1">
    <location>
        <begin position="57"/>
        <end position="79"/>
    </location>
</feature>
<feature type="compositionally biased region" description="Low complexity" evidence="1">
    <location>
        <begin position="24"/>
        <end position="36"/>
    </location>
</feature>
<evidence type="ECO:0000256" key="1">
    <source>
        <dbReference type="SAM" id="MobiDB-lite"/>
    </source>
</evidence>
<gene>
    <name evidence="2" type="ORF">CHLNCDRAFT_143845</name>
</gene>
<dbReference type="InParanoid" id="E1ZAK4"/>
<name>E1ZAK4_CHLVA</name>
<reference evidence="2 3" key="1">
    <citation type="journal article" date="2010" name="Plant Cell">
        <title>The Chlorella variabilis NC64A genome reveals adaptation to photosymbiosis, coevolution with viruses, and cryptic sex.</title>
        <authorList>
            <person name="Blanc G."/>
            <person name="Duncan G."/>
            <person name="Agarkova I."/>
            <person name="Borodovsky M."/>
            <person name="Gurnon J."/>
            <person name="Kuo A."/>
            <person name="Lindquist E."/>
            <person name="Lucas S."/>
            <person name="Pangilinan J."/>
            <person name="Polle J."/>
            <person name="Salamov A."/>
            <person name="Terry A."/>
            <person name="Yamada T."/>
            <person name="Dunigan D.D."/>
            <person name="Grigoriev I.V."/>
            <person name="Claverie J.M."/>
            <person name="Van Etten J.L."/>
        </authorList>
    </citation>
    <scope>NUCLEOTIDE SEQUENCE [LARGE SCALE GENOMIC DNA]</scope>
    <source>
        <strain evidence="2 3">NC64A</strain>
    </source>
</reference>
<dbReference type="KEGG" id="cvr:CHLNCDRAFT_143845"/>
<organism evidence="3">
    <name type="scientific">Chlorella variabilis</name>
    <name type="common">Green alga</name>
    <dbReference type="NCBI Taxonomy" id="554065"/>
    <lineage>
        <taxon>Eukaryota</taxon>
        <taxon>Viridiplantae</taxon>
        <taxon>Chlorophyta</taxon>
        <taxon>core chlorophytes</taxon>
        <taxon>Trebouxiophyceae</taxon>
        <taxon>Chlorellales</taxon>
        <taxon>Chlorellaceae</taxon>
        <taxon>Chlorella clade</taxon>
        <taxon>Chlorella</taxon>
    </lineage>
</organism>
<sequence length="519" mass="55665">MQRWASVEGRQLVAGPLHPRLHSALAAPQLAASAASTEERQEGPAPPQDVPPPVSPPLDLQPTTSDSSGSSGSGAVEAGAGTGAGGGGPAAAPPSHQQGRGSGQRRGPRPPGGTSKPRRQWQGRPAQGHAQGKQRQRQHGEAGREGGRPRQGGTYEQRQERYLVMEILHKKQNCREVVELVQRHAARRQLSARELTMACTRLGRLYAALFKDTMRLGGDADNNNEHCAAMEFHPGPQRLVTMVEVLLPQLSAFSPESFCAVIFSLACLRVRPDDAALTALLDAFEWQIPSSNNRQLVTVVWAIGALSLGSLVTERLWERLGAAVLAQEEDFNFSSAPFFLFGAARLQLPPTDELMHALLRKARQFSDELRTGDVSVILWALARLGRKVGDGMVSREFVEAMVARYAAHNRTTPATLRQVCALLFSCAHLNHKPPPEVLAGCIARIDELAAASSAALSGTDASMLLSAFEAFESTEGLALLKRHIMGNGAGAASEEAPGGAELAGDDLEMEDELRPTMQL</sequence>
<accession>E1ZAK4</accession>
<dbReference type="EMBL" id="GL433840">
    <property type="protein sequence ID" value="EFN57273.1"/>
    <property type="molecule type" value="Genomic_DNA"/>
</dbReference>
<evidence type="ECO:0000313" key="2">
    <source>
        <dbReference type="EMBL" id="EFN57273.1"/>
    </source>
</evidence>
<dbReference type="Proteomes" id="UP000008141">
    <property type="component" value="Unassembled WGS sequence"/>
</dbReference>